<gene>
    <name evidence="1" type="ORF">DOP62_02635</name>
</gene>
<accession>A0AAN1UTQ7</accession>
<organism evidence="1 2">
    <name type="scientific">Synechococcus elongatus PCC 11801</name>
    <dbReference type="NCBI Taxonomy" id="2219813"/>
    <lineage>
        <taxon>Bacteria</taxon>
        <taxon>Bacillati</taxon>
        <taxon>Cyanobacteriota</taxon>
        <taxon>Cyanophyceae</taxon>
        <taxon>Synechococcales</taxon>
        <taxon>Synechococcaceae</taxon>
        <taxon>Synechococcus</taxon>
    </lineage>
</organism>
<sequence>MKRTPQTELPDWEAIADLDAIVVDKRARKRATAAKGRRRDRRYGKRLLMHQIEAIEGDVDPDDDQFIE</sequence>
<dbReference type="EMBL" id="CP030139">
    <property type="protein sequence ID" value="AZB71765.1"/>
    <property type="molecule type" value="Genomic_DNA"/>
</dbReference>
<dbReference type="RefSeq" id="WP_208675352.1">
    <property type="nucleotide sequence ID" value="NZ_CP030139.2"/>
</dbReference>
<evidence type="ECO:0000313" key="2">
    <source>
        <dbReference type="Proteomes" id="UP000267249"/>
    </source>
</evidence>
<evidence type="ECO:0000313" key="1">
    <source>
        <dbReference type="EMBL" id="AZB71765.1"/>
    </source>
</evidence>
<name>A0AAN1UTQ7_SYNEL</name>
<dbReference type="AlphaFoldDB" id="A0AAN1UTQ7"/>
<dbReference type="Proteomes" id="UP000267249">
    <property type="component" value="Chromosome"/>
</dbReference>
<protein>
    <submittedName>
        <fullName evidence="1">Uncharacterized protein</fullName>
    </submittedName>
</protein>
<proteinExistence type="predicted"/>
<reference evidence="1 2" key="1">
    <citation type="journal article" date="2018" name="Sci. Rep.">
        <title>Genome Features and Biochemical Characteristics of a Robust, Fast Growing and Naturally Transformable Cyanobacterium Synechococcus elongatus PCC 11801 Isolated from India.</title>
        <authorList>
            <person name="Jaiswal D."/>
            <person name="Sengupta A."/>
            <person name="Sohoni S."/>
            <person name="Sengupta S."/>
            <person name="Phadnavis A.G."/>
            <person name="Pakrasi H.B."/>
            <person name="Wangikar P.P."/>
        </authorList>
    </citation>
    <scope>NUCLEOTIDE SEQUENCE [LARGE SCALE GENOMIC DNA]</scope>
    <source>
        <strain evidence="1 2">PCC 11801</strain>
    </source>
</reference>